<evidence type="ECO:0000256" key="7">
    <source>
        <dbReference type="ARBA" id="ARBA00022670"/>
    </source>
</evidence>
<dbReference type="GO" id="GO:0070006">
    <property type="term" value="F:metalloaminopeptidase activity"/>
    <property type="evidence" value="ECO:0007669"/>
    <property type="project" value="TreeGrafter"/>
</dbReference>
<dbReference type="InterPro" id="IPR001930">
    <property type="entry name" value="Peptidase_M1"/>
</dbReference>
<dbReference type="PANTHER" id="PTHR11533:SF174">
    <property type="entry name" value="PUROMYCIN-SENSITIVE AMINOPEPTIDASE-RELATED"/>
    <property type="match status" value="1"/>
</dbReference>
<dbReference type="GO" id="GO:0005615">
    <property type="term" value="C:extracellular space"/>
    <property type="evidence" value="ECO:0007669"/>
    <property type="project" value="TreeGrafter"/>
</dbReference>
<dbReference type="GO" id="GO:0043171">
    <property type="term" value="P:peptide catabolic process"/>
    <property type="evidence" value="ECO:0007669"/>
    <property type="project" value="TreeGrafter"/>
</dbReference>
<feature type="chain" id="PRO_5021738051" description="Aminopeptidase N" evidence="12">
    <location>
        <begin position="22"/>
        <end position="527"/>
    </location>
</feature>
<keyword evidence="7" id="KW-0645">Protease</keyword>
<sequence>MNKLRACFTVGLLALGFAVKAQTPGAVIDVQHYGFNIQLSDSTNLIKGKADITVLFLKKATSFRVNLVKKNTTGKGMLVSRVLTNGHEIQFKQDSDGVNIYTKAIQNQLQRYTVIYEGVPADGLIISTNKFGHRTFFGDNWPNRAHNWIPCVDNPADKATLDFTVTAPDHYQVVANGLKISEAALPGKLKTTHWAETAQLPTKVMVIGVADFAVDHPKDVNNIPVYTYVFPENAMAGFRSYAIAADILPFYIKNIGPYAYKKLANVQSKTIFGGMENASAIFYFENSVGDKGIEELMAHEIAHQWFGDAVSEKDFHHLWLSEGFATYLTNYYLESKYGQDTLKKRMADQRTKVLKFEKIRFTPIVDSTVTTDYMPLLNPNSYEKGGWALHMLRRKLGDAIFWKGISTYFDKYQGSNANTTDFRVVMEQISGQKLDGFFKQWLKTPGHPDLNVKWKYDSKTQMVDVQVDQKQSNLYTFPLEISIDGELHSIAMTGQSATGHFLAGKKAPVITVDPNVNLLATFAVTSQ</sequence>
<evidence type="ECO:0000256" key="6">
    <source>
        <dbReference type="ARBA" id="ARBA00022438"/>
    </source>
</evidence>
<evidence type="ECO:0000256" key="8">
    <source>
        <dbReference type="ARBA" id="ARBA00022723"/>
    </source>
</evidence>
<dbReference type="PRINTS" id="PR00756">
    <property type="entry name" value="ALADIPTASE"/>
</dbReference>
<dbReference type="EC" id="3.4.11.2" evidence="4"/>
<evidence type="ECO:0000259" key="13">
    <source>
        <dbReference type="Pfam" id="PF01433"/>
    </source>
</evidence>
<dbReference type="RefSeq" id="WP_144247041.1">
    <property type="nucleotide sequence ID" value="NZ_VLPK01000001.1"/>
</dbReference>
<dbReference type="GO" id="GO:0008270">
    <property type="term" value="F:zinc ion binding"/>
    <property type="evidence" value="ECO:0007669"/>
    <property type="project" value="InterPro"/>
</dbReference>
<evidence type="ECO:0000256" key="3">
    <source>
        <dbReference type="ARBA" id="ARBA00010136"/>
    </source>
</evidence>
<dbReference type="Proteomes" id="UP000318733">
    <property type="component" value="Unassembled WGS sequence"/>
</dbReference>
<keyword evidence="10" id="KW-0862">Zinc</keyword>
<dbReference type="InterPro" id="IPR042097">
    <property type="entry name" value="Aminopeptidase_N-like_N_sf"/>
</dbReference>
<evidence type="ECO:0000256" key="9">
    <source>
        <dbReference type="ARBA" id="ARBA00022801"/>
    </source>
</evidence>
<accession>A0A556MUE1</accession>
<evidence type="ECO:0000256" key="1">
    <source>
        <dbReference type="ARBA" id="ARBA00000098"/>
    </source>
</evidence>
<dbReference type="InterPro" id="IPR050344">
    <property type="entry name" value="Peptidase_M1_aminopeptidases"/>
</dbReference>
<evidence type="ECO:0000256" key="5">
    <source>
        <dbReference type="ARBA" id="ARBA00015611"/>
    </source>
</evidence>
<evidence type="ECO:0000256" key="11">
    <source>
        <dbReference type="ARBA" id="ARBA00023049"/>
    </source>
</evidence>
<comment type="caution">
    <text evidence="15">The sequence shown here is derived from an EMBL/GenBank/DDBJ whole genome shotgun (WGS) entry which is preliminary data.</text>
</comment>
<dbReference type="InterPro" id="IPR027268">
    <property type="entry name" value="Peptidase_M4/M1_CTD_sf"/>
</dbReference>
<keyword evidence="11" id="KW-0482">Metalloprotease</keyword>
<dbReference type="GO" id="GO:0016020">
    <property type="term" value="C:membrane"/>
    <property type="evidence" value="ECO:0007669"/>
    <property type="project" value="TreeGrafter"/>
</dbReference>
<dbReference type="PANTHER" id="PTHR11533">
    <property type="entry name" value="PROTEASE M1 ZINC METALLOPROTEASE"/>
    <property type="match status" value="1"/>
</dbReference>
<dbReference type="EMBL" id="VLPK01000001">
    <property type="protein sequence ID" value="TSJ43475.1"/>
    <property type="molecule type" value="Genomic_DNA"/>
</dbReference>
<keyword evidence="9" id="KW-0378">Hydrolase</keyword>
<dbReference type="SUPFAM" id="SSF55486">
    <property type="entry name" value="Metalloproteases ('zincins'), catalytic domain"/>
    <property type="match status" value="1"/>
</dbReference>
<evidence type="ECO:0000256" key="4">
    <source>
        <dbReference type="ARBA" id="ARBA00012564"/>
    </source>
</evidence>
<keyword evidence="6" id="KW-0031">Aminopeptidase</keyword>
<dbReference type="AlphaFoldDB" id="A0A556MUE1"/>
<dbReference type="GO" id="GO:0016285">
    <property type="term" value="F:alanyl aminopeptidase activity"/>
    <property type="evidence" value="ECO:0007669"/>
    <property type="project" value="UniProtKB-EC"/>
</dbReference>
<dbReference type="CDD" id="cd09603">
    <property type="entry name" value="M1_APN_like"/>
    <property type="match status" value="1"/>
</dbReference>
<evidence type="ECO:0000313" key="16">
    <source>
        <dbReference type="Proteomes" id="UP000318733"/>
    </source>
</evidence>
<reference evidence="15 16" key="1">
    <citation type="submission" date="2019-07" db="EMBL/GenBank/DDBJ databases">
        <authorList>
            <person name="Huq M.A."/>
        </authorList>
    </citation>
    <scope>NUCLEOTIDE SEQUENCE [LARGE SCALE GENOMIC DNA]</scope>
    <source>
        <strain evidence="15 16">MAH-19</strain>
    </source>
</reference>
<protein>
    <recommendedName>
        <fullName evidence="5">Aminopeptidase N</fullName>
        <ecNumber evidence="4">3.4.11.2</ecNumber>
    </recommendedName>
</protein>
<proteinExistence type="inferred from homology"/>
<name>A0A556MUE1_9SPHI</name>
<keyword evidence="12" id="KW-0732">Signal</keyword>
<gene>
    <name evidence="15" type="ORF">FO440_04605</name>
</gene>
<keyword evidence="8" id="KW-0479">Metal-binding</keyword>
<evidence type="ECO:0000256" key="2">
    <source>
        <dbReference type="ARBA" id="ARBA00001947"/>
    </source>
</evidence>
<evidence type="ECO:0000256" key="10">
    <source>
        <dbReference type="ARBA" id="ARBA00022833"/>
    </source>
</evidence>
<feature type="signal peptide" evidence="12">
    <location>
        <begin position="1"/>
        <end position="21"/>
    </location>
</feature>
<dbReference type="InterPro" id="IPR045357">
    <property type="entry name" value="Aminopeptidase_N-like_N"/>
</dbReference>
<dbReference type="Gene3D" id="1.10.390.10">
    <property type="entry name" value="Neutral Protease Domain 2"/>
    <property type="match status" value="1"/>
</dbReference>
<organism evidence="15 16">
    <name type="scientific">Mucilaginibacter corticis</name>
    <dbReference type="NCBI Taxonomy" id="2597670"/>
    <lineage>
        <taxon>Bacteria</taxon>
        <taxon>Pseudomonadati</taxon>
        <taxon>Bacteroidota</taxon>
        <taxon>Sphingobacteriia</taxon>
        <taxon>Sphingobacteriales</taxon>
        <taxon>Sphingobacteriaceae</taxon>
        <taxon>Mucilaginibacter</taxon>
    </lineage>
</organism>
<keyword evidence="16" id="KW-1185">Reference proteome</keyword>
<dbReference type="GO" id="GO:0005737">
    <property type="term" value="C:cytoplasm"/>
    <property type="evidence" value="ECO:0007669"/>
    <property type="project" value="TreeGrafter"/>
</dbReference>
<evidence type="ECO:0000259" key="14">
    <source>
        <dbReference type="Pfam" id="PF17900"/>
    </source>
</evidence>
<feature type="domain" description="Peptidase M1 membrane alanine aminopeptidase" evidence="13">
    <location>
        <begin position="256"/>
        <end position="441"/>
    </location>
</feature>
<dbReference type="SUPFAM" id="SSF63737">
    <property type="entry name" value="Leukotriene A4 hydrolase N-terminal domain"/>
    <property type="match status" value="1"/>
</dbReference>
<comment type="cofactor">
    <cofactor evidence="2">
        <name>Zn(2+)</name>
        <dbReference type="ChEBI" id="CHEBI:29105"/>
    </cofactor>
</comment>
<feature type="domain" description="Aminopeptidase N-like N-terminal" evidence="14">
    <location>
        <begin position="31"/>
        <end position="202"/>
    </location>
</feature>
<dbReference type="Gene3D" id="2.60.40.1730">
    <property type="entry name" value="tricorn interacting facor f3 domain"/>
    <property type="match status" value="1"/>
</dbReference>
<dbReference type="GO" id="GO:0006508">
    <property type="term" value="P:proteolysis"/>
    <property type="evidence" value="ECO:0007669"/>
    <property type="project" value="UniProtKB-KW"/>
</dbReference>
<evidence type="ECO:0000256" key="12">
    <source>
        <dbReference type="SAM" id="SignalP"/>
    </source>
</evidence>
<dbReference type="GO" id="GO:0042277">
    <property type="term" value="F:peptide binding"/>
    <property type="evidence" value="ECO:0007669"/>
    <property type="project" value="TreeGrafter"/>
</dbReference>
<comment type="catalytic activity">
    <reaction evidence="1">
        <text>Release of an N-terminal amino acid, Xaa-|-Yaa- from a peptide, amide or arylamide. Xaa is preferably Ala, but may be most amino acids including Pro (slow action). When a terminal hydrophobic residue is followed by a prolyl residue, the two may be released as an intact Xaa-Pro dipeptide.</text>
        <dbReference type="EC" id="3.4.11.2"/>
    </reaction>
</comment>
<dbReference type="Pfam" id="PF17900">
    <property type="entry name" value="Peptidase_M1_N"/>
    <property type="match status" value="1"/>
</dbReference>
<dbReference type="InterPro" id="IPR014782">
    <property type="entry name" value="Peptidase_M1_dom"/>
</dbReference>
<comment type="similarity">
    <text evidence="3">Belongs to the peptidase M1 family.</text>
</comment>
<evidence type="ECO:0000313" key="15">
    <source>
        <dbReference type="EMBL" id="TSJ43475.1"/>
    </source>
</evidence>
<dbReference type="Pfam" id="PF01433">
    <property type="entry name" value="Peptidase_M1"/>
    <property type="match status" value="1"/>
</dbReference>
<dbReference type="OrthoDB" id="100605at2"/>